<dbReference type="RefSeq" id="WP_225423285.1">
    <property type="nucleotide sequence ID" value="NZ_JBHTOG010000015.1"/>
</dbReference>
<gene>
    <name evidence="3" type="ORF">ACFQ47_04050</name>
</gene>
<comment type="caution">
    <text evidence="3">The sequence shown here is derived from an EMBL/GenBank/DDBJ whole genome shotgun (WGS) entry which is preliminary data.</text>
</comment>
<dbReference type="Pfam" id="PF02604">
    <property type="entry name" value="PhdYeFM_antitox"/>
    <property type="match status" value="1"/>
</dbReference>
<dbReference type="EMBL" id="JBHTOG010000015">
    <property type="protein sequence ID" value="MFD1431852.1"/>
    <property type="molecule type" value="Genomic_DNA"/>
</dbReference>
<keyword evidence="4" id="KW-1185">Reference proteome</keyword>
<proteinExistence type="inferred from homology"/>
<evidence type="ECO:0000313" key="4">
    <source>
        <dbReference type="Proteomes" id="UP001597192"/>
    </source>
</evidence>
<accession>A0ABW4CNF1</accession>
<dbReference type="Gene3D" id="3.40.1620.10">
    <property type="entry name" value="YefM-like domain"/>
    <property type="match status" value="1"/>
</dbReference>
<dbReference type="Proteomes" id="UP001597192">
    <property type="component" value="Unassembled WGS sequence"/>
</dbReference>
<dbReference type="InterPro" id="IPR006442">
    <property type="entry name" value="Antitoxin_Phd/YefM"/>
</dbReference>
<comment type="function">
    <text evidence="2">Antitoxin component of a type II toxin-antitoxin (TA) system.</text>
</comment>
<reference evidence="4" key="1">
    <citation type="journal article" date="2019" name="Int. J. Syst. Evol. Microbiol.">
        <title>The Global Catalogue of Microorganisms (GCM) 10K type strain sequencing project: providing services to taxonomists for standard genome sequencing and annotation.</title>
        <authorList>
            <consortium name="The Broad Institute Genomics Platform"/>
            <consortium name="The Broad Institute Genome Sequencing Center for Infectious Disease"/>
            <person name="Wu L."/>
            <person name="Ma J."/>
        </authorList>
    </citation>
    <scope>NUCLEOTIDE SEQUENCE [LARGE SCALE GENOMIC DNA]</scope>
    <source>
        <strain evidence="4">CCM 8947</strain>
    </source>
</reference>
<organism evidence="3 4">
    <name type="scientific">Lacticaseibacillus yichunensis</name>
    <dbReference type="NCBI Taxonomy" id="2486015"/>
    <lineage>
        <taxon>Bacteria</taxon>
        <taxon>Bacillati</taxon>
        <taxon>Bacillota</taxon>
        <taxon>Bacilli</taxon>
        <taxon>Lactobacillales</taxon>
        <taxon>Lactobacillaceae</taxon>
        <taxon>Lacticaseibacillus</taxon>
    </lineage>
</organism>
<protein>
    <recommendedName>
        <fullName evidence="2">Antitoxin</fullName>
    </recommendedName>
</protein>
<evidence type="ECO:0000256" key="2">
    <source>
        <dbReference type="RuleBase" id="RU362080"/>
    </source>
</evidence>
<evidence type="ECO:0000313" key="3">
    <source>
        <dbReference type="EMBL" id="MFD1431852.1"/>
    </source>
</evidence>
<dbReference type="InterPro" id="IPR036165">
    <property type="entry name" value="YefM-like_sf"/>
</dbReference>
<evidence type="ECO:0000256" key="1">
    <source>
        <dbReference type="ARBA" id="ARBA00009981"/>
    </source>
</evidence>
<name>A0ABW4CNF1_9LACO</name>
<comment type="similarity">
    <text evidence="1 2">Belongs to the phD/YefM antitoxin family.</text>
</comment>
<dbReference type="SUPFAM" id="SSF143120">
    <property type="entry name" value="YefM-like"/>
    <property type="match status" value="1"/>
</dbReference>
<sequence length="114" mass="12859">MEKKEGGLDAFFDWQKTVGNAQKIWDIWAAAPKGGDTHECRFVVQLSPQPQSLYEKSNRRREPLIVTAKHPGDNIVLMSQQEYDSLKETLSLLSSLANSKALRKSIRQATDEAN</sequence>